<proteinExistence type="predicted"/>
<protein>
    <submittedName>
        <fullName evidence="2">Uncharacterized protein</fullName>
    </submittedName>
</protein>
<feature type="region of interest" description="Disordered" evidence="1">
    <location>
        <begin position="67"/>
        <end position="105"/>
    </location>
</feature>
<dbReference type="Proteomes" id="UP000038009">
    <property type="component" value="Unassembled WGS sequence"/>
</dbReference>
<keyword evidence="3" id="KW-1185">Reference proteome</keyword>
<feature type="compositionally biased region" description="Polar residues" evidence="1">
    <location>
        <begin position="279"/>
        <end position="300"/>
    </location>
</feature>
<feature type="region of interest" description="Disordered" evidence="1">
    <location>
        <begin position="386"/>
        <end position="454"/>
    </location>
</feature>
<accession>A0A0N1I8R3</accession>
<feature type="compositionally biased region" description="Basic and acidic residues" evidence="1">
    <location>
        <begin position="527"/>
        <end position="552"/>
    </location>
</feature>
<evidence type="ECO:0000256" key="1">
    <source>
        <dbReference type="SAM" id="MobiDB-lite"/>
    </source>
</evidence>
<reference evidence="2 3" key="1">
    <citation type="journal article" date="2015" name="PLoS Pathog.">
        <title>Leptomonas seymouri: Adaptations to the Dixenous Life Cycle Analyzed by Genome Sequencing, Transcriptome Profiling and Co-infection with Leishmania donovani.</title>
        <authorList>
            <person name="Kraeva N."/>
            <person name="Butenko A."/>
            <person name="Hlavacova J."/>
            <person name="Kostygov A."/>
            <person name="Myskova J."/>
            <person name="Grybchuk D."/>
            <person name="Lestinova T."/>
            <person name="Votypka J."/>
            <person name="Volf P."/>
            <person name="Opperdoes F."/>
            <person name="Flegontov P."/>
            <person name="Lukes J."/>
            <person name="Yurchenko V."/>
        </authorList>
    </citation>
    <scope>NUCLEOTIDE SEQUENCE [LARGE SCALE GENOMIC DNA]</scope>
    <source>
        <strain evidence="2 3">ATCC 30220</strain>
    </source>
</reference>
<feature type="region of interest" description="Disordered" evidence="1">
    <location>
        <begin position="271"/>
        <end position="368"/>
    </location>
</feature>
<feature type="region of interest" description="Disordered" evidence="1">
    <location>
        <begin position="527"/>
        <end position="577"/>
    </location>
</feature>
<dbReference type="AlphaFoldDB" id="A0A0N1I8R3"/>
<feature type="compositionally biased region" description="Low complexity" evidence="1">
    <location>
        <begin position="301"/>
        <end position="312"/>
    </location>
</feature>
<sequence length="1146" mass="123786">MSKHKNGKSDNLKGHRRTHSRRDSKNDGKALPRCRSRSGHENTTGGADSRGQFVNRVPDMNICRTASKSGGSFFRSPRVAESPQNNPKGFRPPNSDAQNLGQQLLPQSNGYSPQCGDVNMQWCVNGQMPGGYGGIASNYGAMMMNGSFRYSPSRSVNGRHAAYTAPLPSLGQIQMNQDVGCDNFSGPQPPLPQQFDRRYPMPSNGAGEVNASGYQPSPPPWADYGQGGQPFHHLPQMPYLMTPNGPVAAPPFSYPYHDPMRYQQMRMMGQYGTPAGVTPSPQHSQSYSAQVARQSSFCVSPQQRQQQAYQQSPQPPLPPPVAAQRSSYSPQASNAPANTNKKGEVSPVAAPASSFNNSTSPTATPTMLPALPRTASILNHVSSFKKSAPAASGPTTGPSKVKDSSHNAPLPPALPPSGGGILNRVSSFKKSTVTPTPSSKTPSTSSAVQAAQTSSTAARTTAAALPAIPQHSAAGVHVPDAATPSIMRRGSFFAKSALAVPEPQLTPKEQEAAKTDKVMQRELERRRLEAEHREREEAREKQREQRRKEMREAQTAASVETRNTTSPQSSVTVPKCKATKASEEALDASLNQTSRDEYSFTDGITMQDDESKSQESPRQNPCAASPNPSLGAEDCKLVACGPSKALNSKNSANTATSATTAAVAASAAPVRGSQPPRQQLSTHQVALAETNIVWHRCPALVLYDIPLRCRRTTNEKGEDVIDDTNFPVRIHGKWLRVTDMEGNAIAEYPHDEFVTHRRGCSKVESKLLEKVRDVVVGGYTASVLSLDVKGLTKPTAAFDSTTWLAKRRLVTSVLNEVASMQAVYDVYGGAGSNHSSIEVFISIALVKKVSASKAAEWGLTSPSKRQRAFETVDLLQPEPAVVPFCMRGSVQFGNRLGNVEYRPVLSEADFNITMVKAQSNANIVLGRLAEIAEVEPESELAKERASVFEVLTCIVRHRKGGAVTLADQLKEEACDVFARGKPEDVISSDDEDDDARILDKFNSHNGPSKYSDMVISCLTCIGVRHNVNLWSAVCEPNEEMAPPSLFSTTFGGPAYTAVLASVDPTKWESVETLSMLNSMTFKLHRRPINGSAKQLIQRSKYQAYAAQKALDGPVQPSSEEQHKLKNSICRSTEVLNSLQKVLAAGG</sequence>
<feature type="region of interest" description="Disordered" evidence="1">
    <location>
        <begin position="202"/>
        <end position="229"/>
    </location>
</feature>
<dbReference type="PANTHER" id="PTHR35615:SF6">
    <property type="entry name" value="KINESIN MOTOR DOMAIN-CONTAINING PROTEIN"/>
    <property type="match status" value="1"/>
</dbReference>
<feature type="region of interest" description="Disordered" evidence="1">
    <location>
        <begin position="1"/>
        <end position="55"/>
    </location>
</feature>
<name>A0A0N1I8R3_LEPSE</name>
<dbReference type="PANTHER" id="PTHR35615">
    <property type="entry name" value="PRESENT IN THE OUTER MITOCHONDRIAL MEMBRANE PROTEOME 22-RELATED"/>
    <property type="match status" value="1"/>
</dbReference>
<evidence type="ECO:0000313" key="3">
    <source>
        <dbReference type="Proteomes" id="UP000038009"/>
    </source>
</evidence>
<organism evidence="2 3">
    <name type="scientific">Leptomonas seymouri</name>
    <dbReference type="NCBI Taxonomy" id="5684"/>
    <lineage>
        <taxon>Eukaryota</taxon>
        <taxon>Discoba</taxon>
        <taxon>Euglenozoa</taxon>
        <taxon>Kinetoplastea</taxon>
        <taxon>Metakinetoplastina</taxon>
        <taxon>Trypanosomatida</taxon>
        <taxon>Trypanosomatidae</taxon>
        <taxon>Leishmaniinae</taxon>
        <taxon>Leptomonas</taxon>
    </lineage>
</organism>
<feature type="region of interest" description="Disordered" evidence="1">
    <location>
        <begin position="606"/>
        <end position="627"/>
    </location>
</feature>
<feature type="compositionally biased region" description="Polar residues" evidence="1">
    <location>
        <begin position="555"/>
        <end position="572"/>
    </location>
</feature>
<feature type="compositionally biased region" description="Basic and acidic residues" evidence="1">
    <location>
        <begin position="21"/>
        <end position="30"/>
    </location>
</feature>
<feature type="compositionally biased region" description="Polar residues" evidence="1">
    <location>
        <begin position="325"/>
        <end position="340"/>
    </location>
</feature>
<feature type="compositionally biased region" description="Low complexity" evidence="1">
    <location>
        <begin position="426"/>
        <end position="454"/>
    </location>
</feature>
<feature type="compositionally biased region" description="Polar residues" evidence="1">
    <location>
        <begin position="95"/>
        <end position="105"/>
    </location>
</feature>
<evidence type="ECO:0000313" key="2">
    <source>
        <dbReference type="EMBL" id="KPI88085.1"/>
    </source>
</evidence>
<dbReference type="OrthoDB" id="266422at2759"/>
<comment type="caution">
    <text evidence="2">The sequence shown here is derived from an EMBL/GenBank/DDBJ whole genome shotgun (WGS) entry which is preliminary data.</text>
</comment>
<dbReference type="VEuPathDB" id="TriTrypDB:Lsey_0062_0030"/>
<gene>
    <name evidence="2" type="ORF">ABL78_2815</name>
</gene>
<dbReference type="EMBL" id="LJSK01000062">
    <property type="protein sequence ID" value="KPI88085.1"/>
    <property type="molecule type" value="Genomic_DNA"/>
</dbReference>
<feature type="compositionally biased region" description="Low complexity" evidence="1">
    <location>
        <begin position="358"/>
        <end position="368"/>
    </location>
</feature>